<feature type="region of interest" description="Disordered" evidence="1">
    <location>
        <begin position="41"/>
        <end position="62"/>
    </location>
</feature>
<keyword evidence="3" id="KW-1185">Reference proteome</keyword>
<sequence length="62" mass="6640">MAAASTRRPLRGRATTVDDLDDALLTRNPIVGHYYYPGRGSGGAVFVPSASPSLQPRVDGRR</sequence>
<dbReference type="HOGENOM" id="CLU_2907660_0_0_1"/>
<dbReference type="PaxDb" id="65489-OBART09G05530.1"/>
<reference evidence="2" key="1">
    <citation type="journal article" date="2009" name="Rice">
        <title>De Novo Next Generation Sequencing of Plant Genomes.</title>
        <authorList>
            <person name="Rounsley S."/>
            <person name="Marri P.R."/>
            <person name="Yu Y."/>
            <person name="He R."/>
            <person name="Sisneros N."/>
            <person name="Goicoechea J.L."/>
            <person name="Lee S.J."/>
            <person name="Angelova A."/>
            <person name="Kudrna D."/>
            <person name="Luo M."/>
            <person name="Affourtit J."/>
            <person name="Desany B."/>
            <person name="Knight J."/>
            <person name="Niazi F."/>
            <person name="Egholm M."/>
            <person name="Wing R.A."/>
        </authorList>
    </citation>
    <scope>NUCLEOTIDE SEQUENCE [LARGE SCALE GENOMIC DNA]</scope>
    <source>
        <strain evidence="2">cv. IRGC 105608</strain>
    </source>
</reference>
<protein>
    <submittedName>
        <fullName evidence="2">Uncharacterized protein</fullName>
    </submittedName>
</protein>
<evidence type="ECO:0000313" key="2">
    <source>
        <dbReference type="EnsemblPlants" id="OBART09G05530.1"/>
    </source>
</evidence>
<dbReference type="Gramene" id="OBART09G05530.1">
    <property type="protein sequence ID" value="OBART09G05530.1"/>
    <property type="gene ID" value="OBART09G05530"/>
</dbReference>
<reference evidence="2" key="2">
    <citation type="submission" date="2015-03" db="UniProtKB">
        <authorList>
            <consortium name="EnsemblPlants"/>
        </authorList>
    </citation>
    <scope>IDENTIFICATION</scope>
</reference>
<proteinExistence type="predicted"/>
<evidence type="ECO:0000313" key="3">
    <source>
        <dbReference type="Proteomes" id="UP000026960"/>
    </source>
</evidence>
<evidence type="ECO:0000256" key="1">
    <source>
        <dbReference type="SAM" id="MobiDB-lite"/>
    </source>
</evidence>
<dbReference type="AlphaFoldDB" id="A0A0D3H587"/>
<accession>A0A0D3H587</accession>
<dbReference type="EnsemblPlants" id="OBART09G05530.1">
    <property type="protein sequence ID" value="OBART09G05530.1"/>
    <property type="gene ID" value="OBART09G05530"/>
</dbReference>
<name>A0A0D3H587_9ORYZ</name>
<organism evidence="2">
    <name type="scientific">Oryza barthii</name>
    <dbReference type="NCBI Taxonomy" id="65489"/>
    <lineage>
        <taxon>Eukaryota</taxon>
        <taxon>Viridiplantae</taxon>
        <taxon>Streptophyta</taxon>
        <taxon>Embryophyta</taxon>
        <taxon>Tracheophyta</taxon>
        <taxon>Spermatophyta</taxon>
        <taxon>Magnoliopsida</taxon>
        <taxon>Liliopsida</taxon>
        <taxon>Poales</taxon>
        <taxon>Poaceae</taxon>
        <taxon>BOP clade</taxon>
        <taxon>Oryzoideae</taxon>
        <taxon>Oryzeae</taxon>
        <taxon>Oryzinae</taxon>
        <taxon>Oryza</taxon>
    </lineage>
</organism>
<dbReference type="Proteomes" id="UP000026960">
    <property type="component" value="Chromosome 9"/>
</dbReference>